<name>A0A1T4P4G9_9GAMM</name>
<feature type="transmembrane region" description="Helical" evidence="1">
    <location>
        <begin position="330"/>
        <end position="350"/>
    </location>
</feature>
<dbReference type="AlphaFoldDB" id="A0A1T4P4G9"/>
<evidence type="ECO:0000313" key="3">
    <source>
        <dbReference type="Proteomes" id="UP000190061"/>
    </source>
</evidence>
<feature type="transmembrane region" description="Helical" evidence="1">
    <location>
        <begin position="78"/>
        <end position="97"/>
    </location>
</feature>
<organism evidence="2 3">
    <name type="scientific">Lysobacter spongiicola DSM 21749</name>
    <dbReference type="NCBI Taxonomy" id="1122188"/>
    <lineage>
        <taxon>Bacteria</taxon>
        <taxon>Pseudomonadati</taxon>
        <taxon>Pseudomonadota</taxon>
        <taxon>Gammaproteobacteria</taxon>
        <taxon>Lysobacterales</taxon>
        <taxon>Lysobacteraceae</taxon>
        <taxon>Novilysobacter</taxon>
    </lineage>
</organism>
<dbReference type="OrthoDB" id="653763at2"/>
<feature type="transmembrane region" description="Helical" evidence="1">
    <location>
        <begin position="104"/>
        <end position="128"/>
    </location>
</feature>
<dbReference type="PANTHER" id="PTHR34289:SF8">
    <property type="entry name" value="DUF819 DOMAIN-CONTAINING PROTEIN"/>
    <property type="match status" value="1"/>
</dbReference>
<dbReference type="RefSeq" id="WP_078757660.1">
    <property type="nucleotide sequence ID" value="NZ_FUXP01000002.1"/>
</dbReference>
<feature type="transmembrane region" description="Helical" evidence="1">
    <location>
        <begin position="41"/>
        <end position="58"/>
    </location>
</feature>
<dbReference type="Proteomes" id="UP000190061">
    <property type="component" value="Unassembled WGS sequence"/>
</dbReference>
<dbReference type="STRING" id="1122188.SAMN02745674_01075"/>
<protein>
    <submittedName>
        <fullName evidence="2">Uncharacterized membrane protein</fullName>
    </submittedName>
</protein>
<reference evidence="2 3" key="1">
    <citation type="submission" date="2017-02" db="EMBL/GenBank/DDBJ databases">
        <authorList>
            <person name="Peterson S.W."/>
        </authorList>
    </citation>
    <scope>NUCLEOTIDE SEQUENCE [LARGE SCALE GENOMIC DNA]</scope>
    <source>
        <strain evidence="2 3">DSM 21749</strain>
    </source>
</reference>
<feature type="transmembrane region" description="Helical" evidence="1">
    <location>
        <begin position="274"/>
        <end position="293"/>
    </location>
</feature>
<feature type="transmembrane region" description="Helical" evidence="1">
    <location>
        <begin position="168"/>
        <end position="192"/>
    </location>
</feature>
<dbReference type="PANTHER" id="PTHR34289">
    <property type="entry name" value="PROTEIN, PUTATIVE (DUF819)-RELATED"/>
    <property type="match status" value="1"/>
</dbReference>
<feature type="transmembrane region" description="Helical" evidence="1">
    <location>
        <begin position="6"/>
        <end position="29"/>
    </location>
</feature>
<dbReference type="EMBL" id="FUXP01000002">
    <property type="protein sequence ID" value="SJZ86322.1"/>
    <property type="molecule type" value="Genomic_DNA"/>
</dbReference>
<feature type="transmembrane region" description="Helical" evidence="1">
    <location>
        <begin position="384"/>
        <end position="405"/>
    </location>
</feature>
<keyword evidence="3" id="KW-1185">Reference proteome</keyword>
<gene>
    <name evidence="2" type="ORF">SAMN02745674_01075</name>
</gene>
<proteinExistence type="predicted"/>
<feature type="transmembrane region" description="Helical" evidence="1">
    <location>
        <begin position="300"/>
        <end position="318"/>
    </location>
</feature>
<keyword evidence="1" id="KW-0472">Membrane</keyword>
<evidence type="ECO:0000313" key="2">
    <source>
        <dbReference type="EMBL" id="SJZ86322.1"/>
    </source>
</evidence>
<accession>A0A1T4P4G9</accession>
<dbReference type="InterPro" id="IPR008537">
    <property type="entry name" value="DUF819"/>
</dbReference>
<dbReference type="Pfam" id="PF05684">
    <property type="entry name" value="DUF819"/>
    <property type="match status" value="1"/>
</dbReference>
<feature type="transmembrane region" description="Helical" evidence="1">
    <location>
        <begin position="357"/>
        <end position="378"/>
    </location>
</feature>
<feature type="transmembrane region" description="Helical" evidence="1">
    <location>
        <begin position="231"/>
        <end position="254"/>
    </location>
</feature>
<keyword evidence="1" id="KW-1133">Transmembrane helix</keyword>
<keyword evidence="1" id="KW-0812">Transmembrane</keyword>
<sequence length="416" mass="44174">MSVPASTALITNDATVLGLLAITLGAVFWTASRPSGFWQKFYSYVPALLMCYLLPSVYHSIGLIDGNASGLYPMARDYLLPSSLVLLCIAIDLGAVLRLGPRAVIMFLTGTVGVMLGAVVAFLAMGIIQPEAVAGETWRGMTTVAGSWIGGGANQAAMKEVFEVETTLFGQFVAVDVLVANVWMAVLLLLAARANAFDRWTRADTTAIDDLKRRIEAYQAQHSRIPTLPDLMVVLAVGLGATGLAHALAEPLVAWITSLPAEWRLQDYSLDSRFFWIVLIATTVGLALSFTPARRLEGVGASRIGSAMLYVLVATIGMHMDLGALLDRPWLFLLGLIWISVHAGLMLGVAKLIRAPLFFMAVGSQANIGGAASAPVVASAFHPALAPVGVLLAVMGYALGTYFAYMTGLLLQAMAT</sequence>
<evidence type="ECO:0000256" key="1">
    <source>
        <dbReference type="SAM" id="Phobius"/>
    </source>
</evidence>